<dbReference type="PATRIC" id="fig|1299334.3.peg.1882"/>
<gene>
    <name evidence="1" type="ORF">I553_10536</name>
</gene>
<dbReference type="EMBL" id="JAOB01000016">
    <property type="protein sequence ID" value="EUA68370.1"/>
    <property type="molecule type" value="Genomic_DNA"/>
</dbReference>
<comment type="caution">
    <text evidence="1">The sequence shown here is derived from an EMBL/GenBank/DDBJ whole genome shotgun (WGS) entry which is preliminary data.</text>
</comment>
<accession>X8DLN7</accession>
<sequence length="49" mass="5624">MSRTAFRKLSPTSSSVPRPCSRCPVLKLHFHVVIQLTDHDLRHQPDISQ</sequence>
<dbReference type="AlphaFoldDB" id="X8DLN7"/>
<proteinExistence type="predicted"/>
<organism evidence="1">
    <name type="scientific">Mycobacterium xenopi 4042</name>
    <dbReference type="NCBI Taxonomy" id="1299334"/>
    <lineage>
        <taxon>Bacteria</taxon>
        <taxon>Bacillati</taxon>
        <taxon>Actinomycetota</taxon>
        <taxon>Actinomycetes</taxon>
        <taxon>Mycobacteriales</taxon>
        <taxon>Mycobacteriaceae</taxon>
        <taxon>Mycobacterium</taxon>
    </lineage>
</organism>
<reference evidence="1" key="1">
    <citation type="submission" date="2014-01" db="EMBL/GenBank/DDBJ databases">
        <authorList>
            <person name="Brown-Elliot B."/>
            <person name="Wallace R."/>
            <person name="Lenaerts A."/>
            <person name="Ordway D."/>
            <person name="DeGroote M.A."/>
            <person name="Parker T."/>
            <person name="Sizemore C."/>
            <person name="Tallon L.J."/>
            <person name="Sadzewicz L.K."/>
            <person name="Sengamalay N."/>
            <person name="Fraser C.M."/>
            <person name="Hine E."/>
            <person name="Shefchek K.A."/>
            <person name="Das S.P."/>
            <person name="Tettelin H."/>
        </authorList>
    </citation>
    <scope>NUCLEOTIDE SEQUENCE [LARGE SCALE GENOMIC DNA]</scope>
    <source>
        <strain evidence="1">4042</strain>
    </source>
</reference>
<name>X8DLN7_MYCXE</name>
<protein>
    <submittedName>
        <fullName evidence="1">Uncharacterized protein</fullName>
    </submittedName>
</protein>
<evidence type="ECO:0000313" key="1">
    <source>
        <dbReference type="EMBL" id="EUA68370.1"/>
    </source>
</evidence>